<name>A0AC60Q4T8_IXOPE</name>
<proteinExistence type="predicted"/>
<protein>
    <submittedName>
        <fullName evidence="1">Uncharacterized protein</fullName>
    </submittedName>
</protein>
<sequence>ILLDIVLVPVNVNELNIGSDAARRDTPFPSVIGGIAPTLDDSKHLIFEPGISRSFFDELLSSTVTSPFRAIKRRSETLLDIGHGSTANMRANNPFVFLVQTVYCTVLVPQ</sequence>
<organism evidence="1 2">
    <name type="scientific">Ixodes persulcatus</name>
    <name type="common">Taiga tick</name>
    <dbReference type="NCBI Taxonomy" id="34615"/>
    <lineage>
        <taxon>Eukaryota</taxon>
        <taxon>Metazoa</taxon>
        <taxon>Ecdysozoa</taxon>
        <taxon>Arthropoda</taxon>
        <taxon>Chelicerata</taxon>
        <taxon>Arachnida</taxon>
        <taxon>Acari</taxon>
        <taxon>Parasitiformes</taxon>
        <taxon>Ixodida</taxon>
        <taxon>Ixodoidea</taxon>
        <taxon>Ixodidae</taxon>
        <taxon>Ixodinae</taxon>
        <taxon>Ixodes</taxon>
    </lineage>
</organism>
<accession>A0AC60Q4T8</accession>
<reference evidence="1 2" key="1">
    <citation type="journal article" date="2020" name="Cell">
        <title>Large-Scale Comparative Analyses of Tick Genomes Elucidate Their Genetic Diversity and Vector Capacities.</title>
        <authorList>
            <consortium name="Tick Genome and Microbiome Consortium (TIGMIC)"/>
            <person name="Jia N."/>
            <person name="Wang J."/>
            <person name="Shi W."/>
            <person name="Du L."/>
            <person name="Sun Y."/>
            <person name="Zhan W."/>
            <person name="Jiang J.F."/>
            <person name="Wang Q."/>
            <person name="Zhang B."/>
            <person name="Ji P."/>
            <person name="Bell-Sakyi L."/>
            <person name="Cui X.M."/>
            <person name="Yuan T.T."/>
            <person name="Jiang B.G."/>
            <person name="Yang W.F."/>
            <person name="Lam T.T."/>
            <person name="Chang Q.C."/>
            <person name="Ding S.J."/>
            <person name="Wang X.J."/>
            <person name="Zhu J.G."/>
            <person name="Ruan X.D."/>
            <person name="Zhao L."/>
            <person name="Wei J.T."/>
            <person name="Ye R.Z."/>
            <person name="Que T.C."/>
            <person name="Du C.H."/>
            <person name="Zhou Y.H."/>
            <person name="Cheng J.X."/>
            <person name="Dai P.F."/>
            <person name="Guo W.B."/>
            <person name="Han X.H."/>
            <person name="Huang E.J."/>
            <person name="Li L.F."/>
            <person name="Wei W."/>
            <person name="Gao Y.C."/>
            <person name="Liu J.Z."/>
            <person name="Shao H.Z."/>
            <person name="Wang X."/>
            <person name="Wang C.C."/>
            <person name="Yang T.C."/>
            <person name="Huo Q.B."/>
            <person name="Li W."/>
            <person name="Chen H.Y."/>
            <person name="Chen S.E."/>
            <person name="Zhou L.G."/>
            <person name="Ni X.B."/>
            <person name="Tian J.H."/>
            <person name="Sheng Y."/>
            <person name="Liu T."/>
            <person name="Pan Y.S."/>
            <person name="Xia L.Y."/>
            <person name="Li J."/>
            <person name="Zhao F."/>
            <person name="Cao W.C."/>
        </authorList>
    </citation>
    <scope>NUCLEOTIDE SEQUENCE [LARGE SCALE GENOMIC DNA]</scope>
    <source>
        <strain evidence="1">Iper-2018</strain>
    </source>
</reference>
<dbReference type="Proteomes" id="UP000805193">
    <property type="component" value="Unassembled WGS sequence"/>
</dbReference>
<feature type="non-terminal residue" evidence="1">
    <location>
        <position position="1"/>
    </location>
</feature>
<evidence type="ECO:0000313" key="1">
    <source>
        <dbReference type="EMBL" id="KAG0428055.1"/>
    </source>
</evidence>
<keyword evidence="2" id="KW-1185">Reference proteome</keyword>
<dbReference type="EMBL" id="JABSTQ010009565">
    <property type="protein sequence ID" value="KAG0428055.1"/>
    <property type="molecule type" value="Genomic_DNA"/>
</dbReference>
<gene>
    <name evidence="1" type="ORF">HPB47_024948</name>
</gene>
<evidence type="ECO:0000313" key="2">
    <source>
        <dbReference type="Proteomes" id="UP000805193"/>
    </source>
</evidence>
<comment type="caution">
    <text evidence="1">The sequence shown here is derived from an EMBL/GenBank/DDBJ whole genome shotgun (WGS) entry which is preliminary data.</text>
</comment>